<evidence type="ECO:0000313" key="1">
    <source>
        <dbReference type="EMBL" id="KAK3923033.1"/>
    </source>
</evidence>
<gene>
    <name evidence="1" type="ORF">KUF71_001692</name>
</gene>
<sequence length="105" mass="11142">MINDDCLESASGYSSTRLAAELRQLLTLKQHYYPEGGWGWVVLWTGALGQLLGPGLQGAAGVLGQEADRRFGVSHSAGREGGRERNALVAEVKTGLPVASCICKL</sequence>
<keyword evidence="2" id="KW-1185">Reference proteome</keyword>
<protein>
    <submittedName>
        <fullName evidence="1">Monocarboxylate transporter 9</fullName>
    </submittedName>
</protein>
<reference evidence="1" key="2">
    <citation type="journal article" date="2023" name="BMC Genomics">
        <title>Pest status, molecular evolution, and epigenetic factors derived from the genome assembly of Frankliniella fusca, a thysanopteran phytovirus vector.</title>
        <authorList>
            <person name="Catto M.A."/>
            <person name="Labadie P.E."/>
            <person name="Jacobson A.L."/>
            <person name="Kennedy G.G."/>
            <person name="Srinivasan R."/>
            <person name="Hunt B.G."/>
        </authorList>
    </citation>
    <scope>NUCLEOTIDE SEQUENCE</scope>
    <source>
        <strain evidence="1">PL_HMW_Pooled</strain>
    </source>
</reference>
<organism evidence="1 2">
    <name type="scientific">Frankliniella fusca</name>
    <dbReference type="NCBI Taxonomy" id="407009"/>
    <lineage>
        <taxon>Eukaryota</taxon>
        <taxon>Metazoa</taxon>
        <taxon>Ecdysozoa</taxon>
        <taxon>Arthropoda</taxon>
        <taxon>Hexapoda</taxon>
        <taxon>Insecta</taxon>
        <taxon>Pterygota</taxon>
        <taxon>Neoptera</taxon>
        <taxon>Paraneoptera</taxon>
        <taxon>Thysanoptera</taxon>
        <taxon>Terebrantia</taxon>
        <taxon>Thripoidea</taxon>
        <taxon>Thripidae</taxon>
        <taxon>Frankliniella</taxon>
    </lineage>
</organism>
<dbReference type="Proteomes" id="UP001219518">
    <property type="component" value="Unassembled WGS sequence"/>
</dbReference>
<comment type="caution">
    <text evidence="1">The sequence shown here is derived from an EMBL/GenBank/DDBJ whole genome shotgun (WGS) entry which is preliminary data.</text>
</comment>
<reference evidence="1" key="1">
    <citation type="submission" date="2021-07" db="EMBL/GenBank/DDBJ databases">
        <authorList>
            <person name="Catto M.A."/>
            <person name="Jacobson A."/>
            <person name="Kennedy G."/>
            <person name="Labadie P."/>
            <person name="Hunt B.G."/>
            <person name="Srinivasan R."/>
        </authorList>
    </citation>
    <scope>NUCLEOTIDE SEQUENCE</scope>
    <source>
        <strain evidence="1">PL_HMW_Pooled</strain>
        <tissue evidence="1">Head</tissue>
    </source>
</reference>
<evidence type="ECO:0000313" key="2">
    <source>
        <dbReference type="Proteomes" id="UP001219518"/>
    </source>
</evidence>
<dbReference type="EMBL" id="JAHWGI010001134">
    <property type="protein sequence ID" value="KAK3923033.1"/>
    <property type="molecule type" value="Genomic_DNA"/>
</dbReference>
<proteinExistence type="predicted"/>
<dbReference type="AlphaFoldDB" id="A0AAE1HKW3"/>
<accession>A0AAE1HKW3</accession>
<name>A0AAE1HKW3_9NEOP</name>